<dbReference type="InterPro" id="IPR002467">
    <property type="entry name" value="Pept_M24A_MAP1"/>
</dbReference>
<dbReference type="GO" id="GO:0070006">
    <property type="term" value="F:metalloaminopeptidase activity"/>
    <property type="evidence" value="ECO:0007669"/>
    <property type="project" value="UniProtKB-UniRule"/>
</dbReference>
<feature type="binding site" evidence="5">
    <location>
        <position position="247"/>
    </location>
    <ligand>
        <name>a divalent metal cation</name>
        <dbReference type="ChEBI" id="CHEBI:60240"/>
        <label>2</label>
        <note>catalytic</note>
    </ligand>
</feature>
<evidence type="ECO:0000313" key="9">
    <source>
        <dbReference type="EMBL" id="PWY98428.1"/>
    </source>
</evidence>
<dbReference type="PANTHER" id="PTHR43330:SF7">
    <property type="entry name" value="METHIONINE AMINOPEPTIDASE 1"/>
    <property type="match status" value="1"/>
</dbReference>
<dbReference type="OrthoDB" id="3209743at2759"/>
<dbReference type="InterPro" id="IPR001714">
    <property type="entry name" value="Pept_M24_MAP"/>
</dbReference>
<dbReference type="PRINTS" id="PR00599">
    <property type="entry name" value="MAPEPTIDASE"/>
</dbReference>
<keyword evidence="2 5" id="KW-0645">Protease</keyword>
<comment type="function">
    <text evidence="6">Cotranslationally removes the N-terminal methionine from nascent proteins. The N-terminal methionine is often cleaved when the second residue in the primary sequence is small and uncharged (Met-Ala-, Cys, Gly, Pro, Ser, Thr, or Val).</text>
</comment>
<dbReference type="EMBL" id="KZ819198">
    <property type="protein sequence ID" value="PWY98428.1"/>
    <property type="molecule type" value="Genomic_DNA"/>
</dbReference>
<sequence>MATTATSSSTTASPAGNGFTFDPFEGIRSFKYSGSVKAIYPLSPKPKIPPTIRRPNYAREGVRTWLAFWWQFLESRNIKVNNAKDQEGVRKAATLAREVLEIAASHIKPGVTTDEIDKVVFTEAIRRDCYPSPLGYHGYPKSVCTSINEVICHGIPDQRPLEDGDIINIDVTLYHGGYHGDLNATFPVGEKAKADAESMKLIRVARECLDAAINICGPGVPYGEIGRVIQPLAETQGCAVVKNYTGHGISNCFHSAPTVYHHATKKSYGIMKPGHIFTIEPMLNLGTEWRDLSWPDDWTVATVDGARSAAAEETLLITETGVEILTAKGGPRHIDTTDARAQLQEKILAREDRKKRRKLDLASSTAEDAASVSTPATLGAATPTPAPKDANPTTTASTATDS</sequence>
<evidence type="ECO:0000256" key="2">
    <source>
        <dbReference type="ARBA" id="ARBA00022670"/>
    </source>
</evidence>
<feature type="binding site" evidence="5">
    <location>
        <position position="312"/>
    </location>
    <ligand>
        <name>a divalent metal cation</name>
        <dbReference type="ChEBI" id="CHEBI:60240"/>
        <label>2</label>
        <note>catalytic</note>
    </ligand>
</feature>
<name>A0A317XM30_9BASI</name>
<dbReference type="Proteomes" id="UP000246740">
    <property type="component" value="Unassembled WGS sequence"/>
</dbReference>
<dbReference type="STRING" id="1882483.A0A317XM30"/>
<dbReference type="GO" id="GO:0006508">
    <property type="term" value="P:proteolysis"/>
    <property type="evidence" value="ECO:0007669"/>
    <property type="project" value="UniProtKB-KW"/>
</dbReference>
<evidence type="ECO:0000256" key="3">
    <source>
        <dbReference type="ARBA" id="ARBA00022723"/>
    </source>
</evidence>
<evidence type="ECO:0000256" key="6">
    <source>
        <dbReference type="RuleBase" id="RU003653"/>
    </source>
</evidence>
<feature type="region of interest" description="Disordered" evidence="7">
    <location>
        <begin position="353"/>
        <end position="402"/>
    </location>
</feature>
<feature type="compositionally biased region" description="Low complexity" evidence="7">
    <location>
        <begin position="374"/>
        <end position="383"/>
    </location>
</feature>
<keyword evidence="4 5" id="KW-0378">Hydrolase</keyword>
<feature type="binding site" evidence="5">
    <location>
        <position position="170"/>
    </location>
    <ligand>
        <name>a divalent metal cation</name>
        <dbReference type="ChEBI" id="CHEBI:60240"/>
        <label>1</label>
    </ligand>
</feature>
<dbReference type="Gene3D" id="3.90.230.10">
    <property type="entry name" value="Creatinase/methionine aminopeptidase superfamily"/>
    <property type="match status" value="1"/>
</dbReference>
<dbReference type="GO" id="GO:0046872">
    <property type="term" value="F:metal ion binding"/>
    <property type="evidence" value="ECO:0007669"/>
    <property type="project" value="UniProtKB-UniRule"/>
</dbReference>
<evidence type="ECO:0000313" key="10">
    <source>
        <dbReference type="Proteomes" id="UP000246740"/>
    </source>
</evidence>
<feature type="binding site" evidence="5">
    <location>
        <position position="181"/>
    </location>
    <ligand>
        <name>a divalent metal cation</name>
        <dbReference type="ChEBI" id="CHEBI:60240"/>
        <label>1</label>
    </ligand>
</feature>
<feature type="domain" description="Peptidase M24" evidence="8">
    <location>
        <begin position="88"/>
        <end position="319"/>
    </location>
</feature>
<dbReference type="EC" id="3.4.11.18" evidence="6"/>
<feature type="binding site" evidence="5">
    <location>
        <position position="280"/>
    </location>
    <ligand>
        <name>a divalent metal cation</name>
        <dbReference type="ChEBI" id="CHEBI:60240"/>
        <label>2</label>
        <note>catalytic</note>
    </ligand>
</feature>
<dbReference type="NCBIfam" id="TIGR00500">
    <property type="entry name" value="met_pdase_I"/>
    <property type="match status" value="1"/>
</dbReference>
<feature type="compositionally biased region" description="Polar residues" evidence="7">
    <location>
        <begin position="391"/>
        <end position="402"/>
    </location>
</feature>
<dbReference type="PROSITE" id="PS00680">
    <property type="entry name" value="MAP_1"/>
    <property type="match status" value="1"/>
</dbReference>
<feature type="binding site" evidence="5">
    <location>
        <position position="181"/>
    </location>
    <ligand>
        <name>a divalent metal cation</name>
        <dbReference type="ChEBI" id="CHEBI:60240"/>
        <label>2</label>
        <note>catalytic</note>
    </ligand>
</feature>
<protein>
    <recommendedName>
        <fullName evidence="6">Methionine aminopeptidase</fullName>
        <ecNumber evidence="6">3.4.11.18</ecNumber>
    </recommendedName>
</protein>
<feature type="binding site" evidence="5">
    <location>
        <position position="153"/>
    </location>
    <ligand>
        <name>substrate</name>
    </ligand>
</feature>
<organism evidence="9 10">
    <name type="scientific">Testicularia cyperi</name>
    <dbReference type="NCBI Taxonomy" id="1882483"/>
    <lineage>
        <taxon>Eukaryota</taxon>
        <taxon>Fungi</taxon>
        <taxon>Dikarya</taxon>
        <taxon>Basidiomycota</taxon>
        <taxon>Ustilaginomycotina</taxon>
        <taxon>Ustilaginomycetes</taxon>
        <taxon>Ustilaginales</taxon>
        <taxon>Anthracoideaceae</taxon>
        <taxon>Testicularia</taxon>
    </lineage>
</organism>
<comment type="catalytic activity">
    <reaction evidence="5 6">
        <text>Release of N-terminal amino acids, preferentially methionine, from peptides and arylamides.</text>
        <dbReference type="EC" id="3.4.11.18"/>
    </reaction>
</comment>
<feature type="binding site" evidence="5">
    <location>
        <position position="312"/>
    </location>
    <ligand>
        <name>a divalent metal cation</name>
        <dbReference type="ChEBI" id="CHEBI:60240"/>
        <label>1</label>
    </ligand>
</feature>
<keyword evidence="10" id="KW-1185">Reference proteome</keyword>
<dbReference type="InterPro" id="IPR000994">
    <property type="entry name" value="Pept_M24"/>
</dbReference>
<dbReference type="AlphaFoldDB" id="A0A317XM30"/>
<dbReference type="GO" id="GO:0005829">
    <property type="term" value="C:cytosol"/>
    <property type="evidence" value="ECO:0007669"/>
    <property type="project" value="TreeGrafter"/>
</dbReference>
<evidence type="ECO:0000256" key="1">
    <source>
        <dbReference type="ARBA" id="ARBA00022438"/>
    </source>
</evidence>
<dbReference type="FunCoup" id="A0A317XM30">
    <property type="interactions" value="538"/>
</dbReference>
<evidence type="ECO:0000256" key="7">
    <source>
        <dbReference type="SAM" id="MobiDB-lite"/>
    </source>
</evidence>
<dbReference type="CDD" id="cd01086">
    <property type="entry name" value="MetAP1"/>
    <property type="match status" value="1"/>
</dbReference>
<dbReference type="GO" id="GO:0004239">
    <property type="term" value="F:initiator methionyl aminopeptidase activity"/>
    <property type="evidence" value="ECO:0007669"/>
    <property type="project" value="UniProtKB-UniRule"/>
</dbReference>
<evidence type="ECO:0000256" key="5">
    <source>
        <dbReference type="HAMAP-Rule" id="MF_03174"/>
    </source>
</evidence>
<dbReference type="InterPro" id="IPR036005">
    <property type="entry name" value="Creatinase/aminopeptidase-like"/>
</dbReference>
<evidence type="ECO:0000259" key="8">
    <source>
        <dbReference type="Pfam" id="PF00557"/>
    </source>
</evidence>
<dbReference type="HAMAP" id="MF_01974">
    <property type="entry name" value="MetAP_1"/>
    <property type="match status" value="1"/>
</dbReference>
<accession>A0A317XM30</accession>
<proteinExistence type="inferred from homology"/>
<dbReference type="InParanoid" id="A0A317XM30"/>
<dbReference type="SUPFAM" id="SSF55920">
    <property type="entry name" value="Creatinase/aminopeptidase"/>
    <property type="match status" value="1"/>
</dbReference>
<gene>
    <name evidence="9" type="ORF">BCV70DRAFT_178905</name>
</gene>
<feature type="binding site" evidence="5">
    <location>
        <position position="254"/>
    </location>
    <ligand>
        <name>substrate</name>
    </ligand>
</feature>
<dbReference type="Pfam" id="PF00557">
    <property type="entry name" value="Peptidase_M24"/>
    <property type="match status" value="1"/>
</dbReference>
<keyword evidence="1 5" id="KW-0031">Aminopeptidase</keyword>
<dbReference type="PANTHER" id="PTHR43330">
    <property type="entry name" value="METHIONINE AMINOPEPTIDASE"/>
    <property type="match status" value="1"/>
</dbReference>
<reference evidence="9 10" key="1">
    <citation type="journal article" date="2018" name="Mol. Biol. Evol.">
        <title>Broad Genomic Sampling Reveals a Smut Pathogenic Ancestry of the Fungal Clade Ustilaginomycotina.</title>
        <authorList>
            <person name="Kijpornyongpan T."/>
            <person name="Mondo S.J."/>
            <person name="Barry K."/>
            <person name="Sandor L."/>
            <person name="Lee J."/>
            <person name="Lipzen A."/>
            <person name="Pangilinan J."/>
            <person name="LaButti K."/>
            <person name="Hainaut M."/>
            <person name="Henrissat B."/>
            <person name="Grigoriev I.V."/>
            <person name="Spatafora J.W."/>
            <person name="Aime M.C."/>
        </authorList>
    </citation>
    <scope>NUCLEOTIDE SEQUENCE [LARGE SCALE GENOMIC DNA]</scope>
    <source>
        <strain evidence="9 10">MCA 3645</strain>
    </source>
</reference>
<comment type="similarity">
    <text evidence="5">Belongs to the peptidase M24A family. Methionine aminopeptidase type 1 subfamily.</text>
</comment>
<comment type="cofactor">
    <cofactor evidence="5">
        <name>Co(2+)</name>
        <dbReference type="ChEBI" id="CHEBI:48828"/>
    </cofactor>
    <cofactor evidence="5">
        <name>Zn(2+)</name>
        <dbReference type="ChEBI" id="CHEBI:29105"/>
    </cofactor>
    <cofactor evidence="5">
        <name>Mn(2+)</name>
        <dbReference type="ChEBI" id="CHEBI:29035"/>
    </cofactor>
    <cofactor evidence="5">
        <name>Fe(2+)</name>
        <dbReference type="ChEBI" id="CHEBI:29033"/>
    </cofactor>
    <text evidence="5">Binds 2 divalent metal cations per subunit. Has a high-affinity and a low affinity metal-binding site. The true nature of the physiological cofactor is under debate. The enzyme is active with cobalt, zinc, manganese or divalent iron ions. Most likely, methionine aminopeptidases function as mononuclear Fe(2+)-metalloproteases under physiological conditions, and the catalytically relevant metal-binding site has been assigned to the histidine-containing high-affinity site.</text>
</comment>
<evidence type="ECO:0000256" key="4">
    <source>
        <dbReference type="ARBA" id="ARBA00022801"/>
    </source>
</evidence>
<keyword evidence="3 5" id="KW-0479">Metal-binding</keyword>